<dbReference type="Gene3D" id="2.60.120.1060">
    <property type="entry name" value="NPCBM/NEW2 domain"/>
    <property type="match status" value="1"/>
</dbReference>
<evidence type="ECO:0000313" key="4">
    <source>
        <dbReference type="Proteomes" id="UP001595555"/>
    </source>
</evidence>
<name>A0ABV7FJX6_9GAMM</name>
<gene>
    <name evidence="3" type="ORF">ACFODX_14500</name>
</gene>
<dbReference type="Pfam" id="PF08305">
    <property type="entry name" value="NPCBM"/>
    <property type="match status" value="1"/>
</dbReference>
<feature type="transmembrane region" description="Helical" evidence="1">
    <location>
        <begin position="333"/>
        <end position="352"/>
    </location>
</feature>
<feature type="domain" description="Glycosyl hydrolase family 98 putative carbohydrate-binding module" evidence="2">
    <location>
        <begin position="473"/>
        <end position="611"/>
    </location>
</feature>
<feature type="transmembrane region" description="Helical" evidence="1">
    <location>
        <begin position="32"/>
        <end position="50"/>
    </location>
</feature>
<feature type="transmembrane region" description="Helical" evidence="1">
    <location>
        <begin position="440"/>
        <end position="462"/>
    </location>
</feature>
<feature type="transmembrane region" description="Helical" evidence="1">
    <location>
        <begin position="183"/>
        <end position="213"/>
    </location>
</feature>
<protein>
    <submittedName>
        <fullName evidence="3">NPCBM/NEW2 domain-containing protein</fullName>
    </submittedName>
</protein>
<keyword evidence="1" id="KW-1133">Transmembrane helix</keyword>
<dbReference type="EMBL" id="JBHRTF010000006">
    <property type="protein sequence ID" value="MFC3116777.1"/>
    <property type="molecule type" value="Genomic_DNA"/>
</dbReference>
<dbReference type="InterPro" id="IPR013222">
    <property type="entry name" value="Glyco_hyd_98_carb-bd"/>
</dbReference>
<dbReference type="Proteomes" id="UP001595555">
    <property type="component" value="Unassembled WGS sequence"/>
</dbReference>
<dbReference type="SUPFAM" id="SSF49785">
    <property type="entry name" value="Galactose-binding domain-like"/>
    <property type="match status" value="1"/>
</dbReference>
<evidence type="ECO:0000259" key="2">
    <source>
        <dbReference type="SMART" id="SM00776"/>
    </source>
</evidence>
<dbReference type="InterPro" id="IPR038637">
    <property type="entry name" value="NPCBM_sf"/>
</dbReference>
<dbReference type="RefSeq" id="WP_378120408.1">
    <property type="nucleotide sequence ID" value="NZ_JBHRTF010000006.1"/>
</dbReference>
<feature type="transmembrane region" description="Helical" evidence="1">
    <location>
        <begin position="403"/>
        <end position="420"/>
    </location>
</feature>
<keyword evidence="1" id="KW-0472">Membrane</keyword>
<accession>A0ABV7FJX6</accession>
<proteinExistence type="predicted"/>
<evidence type="ECO:0000256" key="1">
    <source>
        <dbReference type="SAM" id="Phobius"/>
    </source>
</evidence>
<comment type="caution">
    <text evidence="3">The sequence shown here is derived from an EMBL/GenBank/DDBJ whole genome shotgun (WGS) entry which is preliminary data.</text>
</comment>
<keyword evidence="4" id="KW-1185">Reference proteome</keyword>
<feature type="transmembrane region" description="Helical" evidence="1">
    <location>
        <begin position="378"/>
        <end position="396"/>
    </location>
</feature>
<dbReference type="SMART" id="SM00776">
    <property type="entry name" value="NPCBM"/>
    <property type="match status" value="1"/>
</dbReference>
<dbReference type="InterPro" id="IPR008979">
    <property type="entry name" value="Galactose-bd-like_sf"/>
</dbReference>
<feature type="transmembrane region" description="Helical" evidence="1">
    <location>
        <begin position="220"/>
        <end position="244"/>
    </location>
</feature>
<reference evidence="4" key="1">
    <citation type="journal article" date="2019" name="Int. J. Syst. Evol. Microbiol.">
        <title>The Global Catalogue of Microorganisms (GCM) 10K type strain sequencing project: providing services to taxonomists for standard genome sequencing and annotation.</title>
        <authorList>
            <consortium name="The Broad Institute Genomics Platform"/>
            <consortium name="The Broad Institute Genome Sequencing Center for Infectious Disease"/>
            <person name="Wu L."/>
            <person name="Ma J."/>
        </authorList>
    </citation>
    <scope>NUCLEOTIDE SEQUENCE [LARGE SCALE GENOMIC DNA]</scope>
    <source>
        <strain evidence="4">KCTC 52237</strain>
    </source>
</reference>
<keyword evidence="1" id="KW-0812">Transmembrane</keyword>
<organism evidence="3 4">
    <name type="scientific">Cellvibrio fontiphilus</name>
    <dbReference type="NCBI Taxonomy" id="1815559"/>
    <lineage>
        <taxon>Bacteria</taxon>
        <taxon>Pseudomonadati</taxon>
        <taxon>Pseudomonadota</taxon>
        <taxon>Gammaproteobacteria</taxon>
        <taxon>Cellvibrionales</taxon>
        <taxon>Cellvibrionaceae</taxon>
        <taxon>Cellvibrio</taxon>
    </lineage>
</organism>
<feature type="transmembrane region" description="Helical" evidence="1">
    <location>
        <begin position="301"/>
        <end position="321"/>
    </location>
</feature>
<sequence length="615" mass="69408">MNAQESKLAPRTIRPLNGFLPISHHVTMPNSVLQGYLMLVVTINFAFLFLKGYSQDLGYWQDWVRQLSTGGYDGFNGNYPPVYIHWLFLVGKFYNLTAIPLEHNDLLKFLTQLPVVASHCSLTVIIFRQLQKARANPLAQQMVMILTVFNPAILVNGPIWGQIDLVPAVMVYCSLVAASSWRYAYLAIPLFALALLTKFQSIAFAPVFGFLFFTKIRQHIIGILISLALGVLIFLPSIIAGHFWQSVRQAYIDTLGQYPMTTFNAANIWILLTGNTVPDNVILFGVQGDTIWARIFMAKHFGMLLFSCVSLLVFAHGIYFLIKNKIYIASNQLLSYSLFSASICALAFFALLPAMHERYLFPAAIMALGFCASARQKIFYPALISMACALNMLIILEINGSDIWVGLSWLTLGLLIVALIDQLSNHQFLSKAARGLKHLYRIPLFGLWFFILASSVMLLYFFDRYHLHQIQLSEQQVLLTDLPLNYARQDHGAMAINRSFDGNKLSIANRRYAQGIGTHSRSDIQYQLPESAKTFSFKAALDDEVGTADVKFSVWGDGKLLWESPAIYGYERNIPTQYIDVTGIKLLNLKVDPLKDDKWDHANWVNTIIELEAKQ</sequence>
<evidence type="ECO:0000313" key="3">
    <source>
        <dbReference type="EMBL" id="MFC3116777.1"/>
    </source>
</evidence>